<reference evidence="2" key="1">
    <citation type="journal article" date="2023" name="Antonie Van Leeuwenhoek">
        <title>Mesoterricola silvestris gen. nov., sp. nov., Mesoterricola sediminis sp. nov., Geothrix oryzae sp. nov., Geothrix edaphica sp. nov., Geothrix rubra sp. nov., and Geothrix limicola sp. nov., six novel members of Acidobacteriota isolated from soils.</title>
        <authorList>
            <person name="Itoh H."/>
            <person name="Sugisawa Y."/>
            <person name="Mise K."/>
            <person name="Xu Z."/>
            <person name="Kuniyasu M."/>
            <person name="Ushijima N."/>
            <person name="Kawano K."/>
            <person name="Kobayashi E."/>
            <person name="Shiratori Y."/>
            <person name="Masuda Y."/>
            <person name="Senoo K."/>
        </authorList>
    </citation>
    <scope>NUCLEOTIDE SEQUENCE</scope>
    <source>
        <strain evidence="2">Red802</strain>
    </source>
</reference>
<feature type="compositionally biased region" description="Basic and acidic residues" evidence="1">
    <location>
        <begin position="41"/>
        <end position="62"/>
    </location>
</feature>
<evidence type="ECO:0000313" key="3">
    <source>
        <dbReference type="Proteomes" id="UP001165044"/>
    </source>
</evidence>
<comment type="caution">
    <text evidence="2">The sequence shown here is derived from an EMBL/GenBank/DDBJ whole genome shotgun (WGS) entry which is preliminary data.</text>
</comment>
<evidence type="ECO:0000313" key="2">
    <source>
        <dbReference type="EMBL" id="GLH68122.1"/>
    </source>
</evidence>
<dbReference type="EMBL" id="BSDC01000003">
    <property type="protein sequence ID" value="GLH68122.1"/>
    <property type="molecule type" value="Genomic_DNA"/>
</dbReference>
<gene>
    <name evidence="2" type="ORF">GETHED_24860</name>
</gene>
<sequence>MRPALPFAILTLCGSLLQADGLTDLKAALKGLPAPAKVRVKVESESLEREDGKDSTEHRTTVVEDGPEGTRILEDTRPAAAPAKAKGSAKPGAAKKGSGEFHDDLRPAEGLLEQLEKARLLEEKAEAYEGRPARRLKLAMDLDLDAEARSHLKKADYEATVWIGSDGLPLAMVHRIEIKARVMLVATVWTKIDIRRRFQRAQNRLLVLDEQADVQGSALGKAFSAKETTRCAVL</sequence>
<feature type="compositionally biased region" description="Low complexity" evidence="1">
    <location>
        <begin position="78"/>
        <end position="96"/>
    </location>
</feature>
<protein>
    <submittedName>
        <fullName evidence="2">Uncharacterized protein</fullName>
    </submittedName>
</protein>
<accession>A0ABQ5Q083</accession>
<organism evidence="2 3">
    <name type="scientific">Geothrix edaphica</name>
    <dbReference type="NCBI Taxonomy" id="2927976"/>
    <lineage>
        <taxon>Bacteria</taxon>
        <taxon>Pseudomonadati</taxon>
        <taxon>Acidobacteriota</taxon>
        <taxon>Holophagae</taxon>
        <taxon>Holophagales</taxon>
        <taxon>Holophagaceae</taxon>
        <taxon>Geothrix</taxon>
    </lineage>
</organism>
<dbReference type="Proteomes" id="UP001165044">
    <property type="component" value="Unassembled WGS sequence"/>
</dbReference>
<keyword evidence="3" id="KW-1185">Reference proteome</keyword>
<dbReference type="RefSeq" id="WP_285609821.1">
    <property type="nucleotide sequence ID" value="NZ_BSDC01000003.1"/>
</dbReference>
<name>A0ABQ5Q083_9BACT</name>
<proteinExistence type="predicted"/>
<feature type="region of interest" description="Disordered" evidence="1">
    <location>
        <begin position="41"/>
        <end position="103"/>
    </location>
</feature>
<evidence type="ECO:0000256" key="1">
    <source>
        <dbReference type="SAM" id="MobiDB-lite"/>
    </source>
</evidence>